<organism evidence="2 3">
    <name type="scientific">Micromonospora zhanjiangensis</name>
    <dbReference type="NCBI Taxonomy" id="1522057"/>
    <lineage>
        <taxon>Bacteria</taxon>
        <taxon>Bacillati</taxon>
        <taxon>Actinomycetota</taxon>
        <taxon>Actinomycetes</taxon>
        <taxon>Micromonosporales</taxon>
        <taxon>Micromonosporaceae</taxon>
        <taxon>Micromonospora</taxon>
    </lineage>
</organism>
<evidence type="ECO:0000259" key="1">
    <source>
        <dbReference type="SMART" id="SM00909"/>
    </source>
</evidence>
<dbReference type="SMART" id="SM00909">
    <property type="entry name" value="Germane"/>
    <property type="match status" value="1"/>
</dbReference>
<feature type="domain" description="GerMN" evidence="1">
    <location>
        <begin position="226"/>
        <end position="313"/>
    </location>
</feature>
<dbReference type="Gene3D" id="2.120.10.30">
    <property type="entry name" value="TolB, C-terminal domain"/>
    <property type="match status" value="1"/>
</dbReference>
<evidence type="ECO:0000313" key="2">
    <source>
        <dbReference type="EMBL" id="MFC4107380.1"/>
    </source>
</evidence>
<dbReference type="PROSITE" id="PS51257">
    <property type="entry name" value="PROKAR_LIPOPROTEIN"/>
    <property type="match status" value="1"/>
</dbReference>
<comment type="caution">
    <text evidence="2">The sequence shown here is derived from an EMBL/GenBank/DDBJ whole genome shotgun (WGS) entry which is preliminary data.</text>
</comment>
<keyword evidence="3" id="KW-1185">Reference proteome</keyword>
<dbReference type="InterPro" id="IPR018910">
    <property type="entry name" value="LpqB_C"/>
</dbReference>
<accession>A0ABV8KMN1</accession>
<dbReference type="RefSeq" id="WP_377546206.1">
    <property type="nucleotide sequence ID" value="NZ_JBHSBN010000009.1"/>
</dbReference>
<reference evidence="3" key="1">
    <citation type="journal article" date="2019" name="Int. J. Syst. Evol. Microbiol.">
        <title>The Global Catalogue of Microorganisms (GCM) 10K type strain sequencing project: providing services to taxonomists for standard genome sequencing and annotation.</title>
        <authorList>
            <consortium name="The Broad Institute Genomics Platform"/>
            <consortium name="The Broad Institute Genome Sequencing Center for Infectious Disease"/>
            <person name="Wu L."/>
            <person name="Ma J."/>
        </authorList>
    </citation>
    <scope>NUCLEOTIDE SEQUENCE [LARGE SCALE GENOMIC DNA]</scope>
    <source>
        <strain evidence="3">2902at01</strain>
    </source>
</reference>
<dbReference type="InterPro" id="IPR019606">
    <property type="entry name" value="GerMN"/>
</dbReference>
<gene>
    <name evidence="2" type="ORF">ACFOX0_15800</name>
</gene>
<dbReference type="SUPFAM" id="SSF82171">
    <property type="entry name" value="DPP6 N-terminal domain-like"/>
    <property type="match status" value="1"/>
</dbReference>
<sequence>MNRRRTGLAAGTVLLALIAGCGIPDGTEVQVDGPVATPLSGRSGASGAELPTRLSTVDPGQFVVNYLKQAAGETGGAYERARGFIAPEDRELLRVRQGNEVTINIVRIAETVPVAVPDVVTNRSRVTLPVQQVGVLHADGSITPPLPAAPSSYTFTVGQRPSAVPGGREDSGLWLFRPPDTLLMSTDALRRYYRSQTIYWWSGVDRPVLVPDRRYLADVVPVERRATEVLGWLTGGPPDWLTGTVRPLPDGTKVVGNVPQTEDRLEVPLSAPAGSLDDPAELDRLAVQLAWSLPDFHGDIELKIRNQTPTTGDADDFRQQVKPADRAGDPPQRYVVNGGTVRPMTGAEPAPELVNNQQNRNVVAAGATRNQGTFAVALVTTNGSTSRRRLQVGVGLVPVTMSRTSTEAFASMGRPVWLKGTDPAAPVGLVVADGKLRRFDPTAVLTKVAGVPDMTAVGVSFDGRRIAYTAADGGLYVAALSTDGGTLTVGPPRRLAISLRKATAVDWMSEDSLVVAGQGADGQTAVYAVAVDGTEENPLTPPGGKVTQVVGYPNNQVMAEANGAASMGFGQFRRVEPYEVPGAAAGSSLTAPFFLY</sequence>
<evidence type="ECO:0000313" key="3">
    <source>
        <dbReference type="Proteomes" id="UP001595868"/>
    </source>
</evidence>
<dbReference type="Pfam" id="PF10646">
    <property type="entry name" value="Germane"/>
    <property type="match status" value="1"/>
</dbReference>
<proteinExistence type="predicted"/>
<name>A0ABV8KMN1_9ACTN</name>
<dbReference type="Proteomes" id="UP001595868">
    <property type="component" value="Unassembled WGS sequence"/>
</dbReference>
<dbReference type="InterPro" id="IPR011042">
    <property type="entry name" value="6-blade_b-propeller_TolB-like"/>
</dbReference>
<protein>
    <submittedName>
        <fullName evidence="2">LpqB family beta-propeller domain-containing protein</fullName>
    </submittedName>
</protein>
<dbReference type="Pfam" id="PF10647">
    <property type="entry name" value="Gmad1"/>
    <property type="match status" value="1"/>
</dbReference>
<dbReference type="EMBL" id="JBHSBN010000009">
    <property type="protein sequence ID" value="MFC4107380.1"/>
    <property type="molecule type" value="Genomic_DNA"/>
</dbReference>